<dbReference type="EMBL" id="JBFDAA010000017">
    <property type="protein sequence ID" value="KAL1116696.1"/>
    <property type="molecule type" value="Genomic_DNA"/>
</dbReference>
<dbReference type="InterPro" id="IPR001247">
    <property type="entry name" value="ExoRNase_PH_dom1"/>
</dbReference>
<dbReference type="InterPro" id="IPR020568">
    <property type="entry name" value="Ribosomal_Su5_D2-typ_SF"/>
</dbReference>
<organism evidence="9 10">
    <name type="scientific">Ranatra chinensis</name>
    <dbReference type="NCBI Taxonomy" id="642074"/>
    <lineage>
        <taxon>Eukaryota</taxon>
        <taxon>Metazoa</taxon>
        <taxon>Ecdysozoa</taxon>
        <taxon>Arthropoda</taxon>
        <taxon>Hexapoda</taxon>
        <taxon>Insecta</taxon>
        <taxon>Pterygota</taxon>
        <taxon>Neoptera</taxon>
        <taxon>Paraneoptera</taxon>
        <taxon>Hemiptera</taxon>
        <taxon>Heteroptera</taxon>
        <taxon>Panheteroptera</taxon>
        <taxon>Nepomorpha</taxon>
        <taxon>Nepidae</taxon>
        <taxon>Ranatrinae</taxon>
        <taxon>Ranatra</taxon>
    </lineage>
</organism>
<feature type="domain" description="Exoribonuclease phosphorolytic" evidence="7">
    <location>
        <begin position="33"/>
        <end position="165"/>
    </location>
</feature>
<keyword evidence="4" id="KW-0963">Cytoplasm</keyword>
<keyword evidence="5" id="KW-0271">Exosome</keyword>
<evidence type="ECO:0000256" key="4">
    <source>
        <dbReference type="ARBA" id="ARBA00022490"/>
    </source>
</evidence>
<evidence type="ECO:0000256" key="5">
    <source>
        <dbReference type="ARBA" id="ARBA00022835"/>
    </source>
</evidence>
<dbReference type="InterPro" id="IPR036345">
    <property type="entry name" value="ExoRNase_PH_dom2_sf"/>
</dbReference>
<dbReference type="PANTHER" id="PTHR11097:SF8">
    <property type="entry name" value="EXOSOME COMPLEX COMPONENT RRP42"/>
    <property type="match status" value="1"/>
</dbReference>
<feature type="domain" description="Exoribonuclease phosphorolytic" evidence="8">
    <location>
        <begin position="196"/>
        <end position="254"/>
    </location>
</feature>
<evidence type="ECO:0000259" key="8">
    <source>
        <dbReference type="Pfam" id="PF03725"/>
    </source>
</evidence>
<evidence type="ECO:0000256" key="6">
    <source>
        <dbReference type="ARBA" id="ARBA00042523"/>
    </source>
</evidence>
<dbReference type="Gene3D" id="3.30.230.70">
    <property type="entry name" value="GHMP Kinase, N-terminal domain"/>
    <property type="match status" value="1"/>
</dbReference>
<comment type="similarity">
    <text evidence="3">Belongs to the RNase PH family.</text>
</comment>
<gene>
    <name evidence="9" type="ORF">AAG570_005168</name>
</gene>
<reference evidence="9 10" key="1">
    <citation type="submission" date="2024-07" db="EMBL/GenBank/DDBJ databases">
        <title>Chromosome-level genome assembly of the water stick insect Ranatra chinensis (Heteroptera: Nepidae).</title>
        <authorList>
            <person name="Liu X."/>
        </authorList>
    </citation>
    <scope>NUCLEOTIDE SEQUENCE [LARGE SCALE GENOMIC DNA]</scope>
    <source>
        <strain evidence="9">Cailab_2021Rc</strain>
        <tissue evidence="9">Muscle</tissue>
    </source>
</reference>
<dbReference type="SUPFAM" id="SSF54211">
    <property type="entry name" value="Ribosomal protein S5 domain 2-like"/>
    <property type="match status" value="1"/>
</dbReference>
<comment type="caution">
    <text evidence="9">The sequence shown here is derived from an EMBL/GenBank/DDBJ whole genome shotgun (WGS) entry which is preliminary data.</text>
</comment>
<dbReference type="Pfam" id="PF01138">
    <property type="entry name" value="RNase_PH"/>
    <property type="match status" value="1"/>
</dbReference>
<accession>A0ABD0XZR6</accession>
<evidence type="ECO:0000313" key="10">
    <source>
        <dbReference type="Proteomes" id="UP001558652"/>
    </source>
</evidence>
<evidence type="ECO:0000256" key="2">
    <source>
        <dbReference type="ARBA" id="ARBA00004604"/>
    </source>
</evidence>
<comment type="subcellular location">
    <subcellularLocation>
        <location evidence="1">Cytoplasm</location>
    </subcellularLocation>
    <subcellularLocation>
        <location evidence="2">Nucleus</location>
        <location evidence="2">Nucleolus</location>
    </subcellularLocation>
</comment>
<name>A0ABD0XZR6_9HEMI</name>
<dbReference type="InterPro" id="IPR027408">
    <property type="entry name" value="PNPase/RNase_PH_dom_sf"/>
</dbReference>
<dbReference type="InterPro" id="IPR015847">
    <property type="entry name" value="ExoRNase_PH_dom2"/>
</dbReference>
<keyword evidence="10" id="KW-1185">Reference proteome</keyword>
<dbReference type="Proteomes" id="UP001558652">
    <property type="component" value="Unassembled WGS sequence"/>
</dbReference>
<dbReference type="AlphaFoldDB" id="A0ABD0XZR6"/>
<evidence type="ECO:0000259" key="7">
    <source>
        <dbReference type="Pfam" id="PF01138"/>
    </source>
</evidence>
<dbReference type="GO" id="GO:0000178">
    <property type="term" value="C:exosome (RNase complex)"/>
    <property type="evidence" value="ECO:0007669"/>
    <property type="project" value="UniProtKB-KW"/>
</dbReference>
<dbReference type="GO" id="GO:0005737">
    <property type="term" value="C:cytoplasm"/>
    <property type="evidence" value="ECO:0007669"/>
    <property type="project" value="UniProtKB-SubCell"/>
</dbReference>
<evidence type="ECO:0000256" key="3">
    <source>
        <dbReference type="ARBA" id="ARBA00006678"/>
    </source>
</evidence>
<proteinExistence type="inferred from homology"/>
<sequence>MDLSFNLTSNDEKFYLKDGINKNIRNDGRIRNQYRELEIFPDIISSSMGSSRVKLGGNDIVVSVNGELCIPSRSSPESGLIDFVIDFSPDASDTLNFYHGDTYSDEIMKVLRNVYNSADLKSLCVIPGVKCWKLNTTILVLFAGGCLYDAISFAMKVALRRLKLPRVTVTDMDAGTWNYTISEDEVETINPHVYDVPNIITFVKIGSVFLIDPTFEEELCNLFVVVVSVSSSGNIMHVVKEGAGCLRPRTMMKLFQDASVIGRKIEDQFKQADKTYSLVK</sequence>
<dbReference type="SUPFAM" id="SSF55666">
    <property type="entry name" value="Ribonuclease PH domain 2-like"/>
    <property type="match status" value="1"/>
</dbReference>
<dbReference type="Pfam" id="PF03725">
    <property type="entry name" value="RNase_PH_C"/>
    <property type="match status" value="1"/>
</dbReference>
<dbReference type="InterPro" id="IPR050590">
    <property type="entry name" value="Exosome_comp_Rrp42_subfam"/>
</dbReference>
<dbReference type="PANTHER" id="PTHR11097">
    <property type="entry name" value="EXOSOME COMPLEX EXONUCLEASE RIBOSOMAL RNA PROCESSING PROTEIN"/>
    <property type="match status" value="1"/>
</dbReference>
<dbReference type="GO" id="GO:0005730">
    <property type="term" value="C:nucleolus"/>
    <property type="evidence" value="ECO:0007669"/>
    <property type="project" value="UniProtKB-SubCell"/>
</dbReference>
<evidence type="ECO:0000256" key="1">
    <source>
        <dbReference type="ARBA" id="ARBA00004496"/>
    </source>
</evidence>
<protein>
    <recommendedName>
        <fullName evidence="6">Ribosomal RNA-processing protein 42</fullName>
    </recommendedName>
</protein>
<evidence type="ECO:0000313" key="9">
    <source>
        <dbReference type="EMBL" id="KAL1116696.1"/>
    </source>
</evidence>
<dbReference type="CDD" id="cd11367">
    <property type="entry name" value="RNase_PH_RRP42"/>
    <property type="match status" value="1"/>
</dbReference>